<dbReference type="PANTHER" id="PTHR17224">
    <property type="entry name" value="PEPTIDYL-TRNA HYDROLASE"/>
    <property type="match status" value="1"/>
</dbReference>
<sequence>MYIIAGLGNPGKKYENTRHNMGFTAIDLLAEKFGIKVNKLRFKALTGEGRIAGQKVLLIKPQTYMNLSGESVRMALDYYKEPPENLIVIYDDIDIPTGSIRIRKKGSAGTHNGMRNILYQIQSEDFPRIRVGIGSGKKDDLISYVIGGVTKGEKELLEDSLTRAADAAACIVEKGIEKAMNEYNIRPKKAHRPGASGEEKQDAAGEKKND</sequence>
<evidence type="ECO:0000256" key="8">
    <source>
        <dbReference type="HAMAP-Rule" id="MF_00083"/>
    </source>
</evidence>
<dbReference type="InterPro" id="IPR036416">
    <property type="entry name" value="Pept_tRNA_hydro_sf"/>
</dbReference>
<dbReference type="Pfam" id="PF01195">
    <property type="entry name" value="Pept_tRNA_hydro"/>
    <property type="match status" value="1"/>
</dbReference>
<dbReference type="GO" id="GO:0005737">
    <property type="term" value="C:cytoplasm"/>
    <property type="evidence" value="ECO:0007669"/>
    <property type="project" value="UniProtKB-SubCell"/>
</dbReference>
<evidence type="ECO:0000256" key="3">
    <source>
        <dbReference type="ARBA" id="ARBA00022801"/>
    </source>
</evidence>
<dbReference type="Gene3D" id="3.40.50.1470">
    <property type="entry name" value="Peptidyl-tRNA hydrolase"/>
    <property type="match status" value="1"/>
</dbReference>
<reference evidence="12" key="1">
    <citation type="submission" date="2020-10" db="EMBL/GenBank/DDBJ databases">
        <authorList>
            <person name="Gilroy R."/>
        </authorList>
    </citation>
    <scope>NUCLEOTIDE SEQUENCE</scope>
    <source>
        <strain evidence="12">11300</strain>
    </source>
</reference>
<name>A0A9D1I3S3_9FIRM</name>
<evidence type="ECO:0000313" key="12">
    <source>
        <dbReference type="EMBL" id="HIU27252.1"/>
    </source>
</evidence>
<comment type="similarity">
    <text evidence="5 8 10">Belongs to the PTH family.</text>
</comment>
<accession>A0A9D1I3S3</accession>
<evidence type="ECO:0000256" key="7">
    <source>
        <dbReference type="ARBA" id="ARBA00050038"/>
    </source>
</evidence>
<feature type="compositionally biased region" description="Basic and acidic residues" evidence="11">
    <location>
        <begin position="197"/>
        <end position="210"/>
    </location>
</feature>
<keyword evidence="8" id="KW-0963">Cytoplasm</keyword>
<dbReference type="GO" id="GO:0072344">
    <property type="term" value="P:rescue of stalled ribosome"/>
    <property type="evidence" value="ECO:0007669"/>
    <property type="project" value="UniProtKB-UniRule"/>
</dbReference>
<protein>
    <recommendedName>
        <fullName evidence="7 8">Peptidyl-tRNA hydrolase</fullName>
        <shortName evidence="8">Pth</shortName>
        <ecNumber evidence="1 8">3.1.1.29</ecNumber>
    </recommendedName>
</protein>
<dbReference type="GO" id="GO:0000049">
    <property type="term" value="F:tRNA binding"/>
    <property type="evidence" value="ECO:0007669"/>
    <property type="project" value="UniProtKB-UniRule"/>
</dbReference>
<dbReference type="PANTHER" id="PTHR17224:SF1">
    <property type="entry name" value="PEPTIDYL-TRNA HYDROLASE"/>
    <property type="match status" value="1"/>
</dbReference>
<dbReference type="GO" id="GO:0004045">
    <property type="term" value="F:peptidyl-tRNA hydrolase activity"/>
    <property type="evidence" value="ECO:0007669"/>
    <property type="project" value="UniProtKB-UniRule"/>
</dbReference>
<evidence type="ECO:0000256" key="9">
    <source>
        <dbReference type="RuleBase" id="RU000673"/>
    </source>
</evidence>
<feature type="region of interest" description="Disordered" evidence="11">
    <location>
        <begin position="183"/>
        <end position="210"/>
    </location>
</feature>
<dbReference type="PROSITE" id="PS01195">
    <property type="entry name" value="PEPT_TRNA_HYDROL_1"/>
    <property type="match status" value="1"/>
</dbReference>
<feature type="site" description="Stabilizes the basic form of H active site to accept a proton" evidence="8">
    <location>
        <position position="91"/>
    </location>
</feature>
<feature type="binding site" evidence="8">
    <location>
        <position position="64"/>
    </location>
    <ligand>
        <name>tRNA</name>
        <dbReference type="ChEBI" id="CHEBI:17843"/>
    </ligand>
</feature>
<reference evidence="12" key="2">
    <citation type="journal article" date="2021" name="PeerJ">
        <title>Extensive microbial diversity within the chicken gut microbiome revealed by metagenomics and culture.</title>
        <authorList>
            <person name="Gilroy R."/>
            <person name="Ravi A."/>
            <person name="Getino M."/>
            <person name="Pursley I."/>
            <person name="Horton D.L."/>
            <person name="Alikhan N.F."/>
            <person name="Baker D."/>
            <person name="Gharbi K."/>
            <person name="Hall N."/>
            <person name="Watson M."/>
            <person name="Adriaenssens E.M."/>
            <person name="Foster-Nyarko E."/>
            <person name="Jarju S."/>
            <person name="Secka A."/>
            <person name="Antonio M."/>
            <person name="Oren A."/>
            <person name="Chaudhuri R.R."/>
            <person name="La Ragione R."/>
            <person name="Hildebrand F."/>
            <person name="Pallen M.J."/>
        </authorList>
    </citation>
    <scope>NUCLEOTIDE SEQUENCE</scope>
    <source>
        <strain evidence="12">11300</strain>
    </source>
</reference>
<dbReference type="AlphaFoldDB" id="A0A9D1I3S3"/>
<dbReference type="Proteomes" id="UP000824091">
    <property type="component" value="Unassembled WGS sequence"/>
</dbReference>
<dbReference type="HAMAP" id="MF_00083">
    <property type="entry name" value="Pept_tRNA_hydro_bact"/>
    <property type="match status" value="1"/>
</dbReference>
<comment type="subcellular location">
    <subcellularLocation>
        <location evidence="8">Cytoplasm</location>
    </subcellularLocation>
</comment>
<organism evidence="12 13">
    <name type="scientific">Candidatus Fimisoma avicola</name>
    <dbReference type="NCBI Taxonomy" id="2840826"/>
    <lineage>
        <taxon>Bacteria</taxon>
        <taxon>Bacillati</taxon>
        <taxon>Bacillota</taxon>
        <taxon>Clostridia</taxon>
        <taxon>Eubacteriales</taxon>
        <taxon>Candidatus Fimisoma</taxon>
    </lineage>
</organism>
<keyword evidence="4 8" id="KW-0694">RNA-binding</keyword>
<comment type="function">
    <text evidence="8">Hydrolyzes ribosome-free peptidyl-tRNAs (with 1 or more amino acids incorporated), which drop off the ribosome during protein synthesis, or as a result of ribosome stalling.</text>
</comment>
<evidence type="ECO:0000256" key="2">
    <source>
        <dbReference type="ARBA" id="ARBA00022555"/>
    </source>
</evidence>
<feature type="binding site" evidence="8">
    <location>
        <position position="66"/>
    </location>
    <ligand>
        <name>tRNA</name>
        <dbReference type="ChEBI" id="CHEBI:17843"/>
    </ligand>
</feature>
<keyword evidence="3 8" id="KW-0378">Hydrolase</keyword>
<comment type="caution">
    <text evidence="12">The sequence shown here is derived from an EMBL/GenBank/DDBJ whole genome shotgun (WGS) entry which is preliminary data.</text>
</comment>
<evidence type="ECO:0000256" key="1">
    <source>
        <dbReference type="ARBA" id="ARBA00013260"/>
    </source>
</evidence>
<evidence type="ECO:0000256" key="5">
    <source>
        <dbReference type="ARBA" id="ARBA00038063"/>
    </source>
</evidence>
<dbReference type="InterPro" id="IPR018171">
    <property type="entry name" value="Pept_tRNA_hydro_CS"/>
</dbReference>
<evidence type="ECO:0000313" key="13">
    <source>
        <dbReference type="Proteomes" id="UP000824091"/>
    </source>
</evidence>
<dbReference type="PROSITE" id="PS01196">
    <property type="entry name" value="PEPT_TRNA_HYDROL_2"/>
    <property type="match status" value="1"/>
</dbReference>
<feature type="binding site" evidence="8">
    <location>
        <position position="112"/>
    </location>
    <ligand>
        <name>tRNA</name>
        <dbReference type="ChEBI" id="CHEBI:17843"/>
    </ligand>
</feature>
<comment type="function">
    <text evidence="8">Catalyzes the release of premature peptidyl moieties from peptidyl-tRNA molecules trapped in stalled 50S ribosomal subunits, and thus maintains levels of free tRNAs and 50S ribosomes.</text>
</comment>
<dbReference type="InterPro" id="IPR001328">
    <property type="entry name" value="Pept_tRNA_hydro"/>
</dbReference>
<gene>
    <name evidence="8" type="primary">pth</name>
    <name evidence="12" type="ORF">IAD16_02575</name>
</gene>
<proteinExistence type="inferred from homology"/>
<evidence type="ECO:0000256" key="4">
    <source>
        <dbReference type="ARBA" id="ARBA00022884"/>
    </source>
</evidence>
<comment type="subunit">
    <text evidence="8">Monomer.</text>
</comment>
<evidence type="ECO:0000256" key="11">
    <source>
        <dbReference type="SAM" id="MobiDB-lite"/>
    </source>
</evidence>
<feature type="site" description="Discriminates between blocked and unblocked aminoacyl-tRNA" evidence="8">
    <location>
        <position position="9"/>
    </location>
</feature>
<dbReference type="NCBIfam" id="TIGR00447">
    <property type="entry name" value="pth"/>
    <property type="match status" value="1"/>
</dbReference>
<evidence type="ECO:0000256" key="10">
    <source>
        <dbReference type="RuleBase" id="RU004320"/>
    </source>
</evidence>
<dbReference type="EMBL" id="DVMO01000041">
    <property type="protein sequence ID" value="HIU27252.1"/>
    <property type="molecule type" value="Genomic_DNA"/>
</dbReference>
<comment type="catalytic activity">
    <reaction evidence="6 8 9">
        <text>an N-acyl-L-alpha-aminoacyl-tRNA + H2O = an N-acyl-L-amino acid + a tRNA + H(+)</text>
        <dbReference type="Rhea" id="RHEA:54448"/>
        <dbReference type="Rhea" id="RHEA-COMP:10123"/>
        <dbReference type="Rhea" id="RHEA-COMP:13883"/>
        <dbReference type="ChEBI" id="CHEBI:15377"/>
        <dbReference type="ChEBI" id="CHEBI:15378"/>
        <dbReference type="ChEBI" id="CHEBI:59874"/>
        <dbReference type="ChEBI" id="CHEBI:78442"/>
        <dbReference type="ChEBI" id="CHEBI:138191"/>
        <dbReference type="EC" id="3.1.1.29"/>
    </reaction>
</comment>
<dbReference type="EC" id="3.1.1.29" evidence="1 8"/>
<keyword evidence="2 8" id="KW-0820">tRNA-binding</keyword>
<dbReference type="GO" id="GO:0006515">
    <property type="term" value="P:protein quality control for misfolded or incompletely synthesized proteins"/>
    <property type="evidence" value="ECO:0007669"/>
    <property type="project" value="UniProtKB-UniRule"/>
</dbReference>
<feature type="active site" description="Proton acceptor" evidence="8">
    <location>
        <position position="19"/>
    </location>
</feature>
<feature type="binding site" evidence="8">
    <location>
        <position position="14"/>
    </location>
    <ligand>
        <name>tRNA</name>
        <dbReference type="ChEBI" id="CHEBI:17843"/>
    </ligand>
</feature>
<dbReference type="FunFam" id="3.40.50.1470:FF:000001">
    <property type="entry name" value="Peptidyl-tRNA hydrolase"/>
    <property type="match status" value="1"/>
</dbReference>
<evidence type="ECO:0000256" key="6">
    <source>
        <dbReference type="ARBA" id="ARBA00048707"/>
    </source>
</evidence>
<dbReference type="SUPFAM" id="SSF53178">
    <property type="entry name" value="Peptidyl-tRNA hydrolase-like"/>
    <property type="match status" value="1"/>
</dbReference>
<dbReference type="CDD" id="cd00462">
    <property type="entry name" value="PTH"/>
    <property type="match status" value="1"/>
</dbReference>